<dbReference type="STRING" id="1302687.SAMN05444267_100327"/>
<keyword evidence="3" id="KW-0676">Redox-active center</keyword>
<evidence type="ECO:0000313" key="7">
    <source>
        <dbReference type="Proteomes" id="UP000184364"/>
    </source>
</evidence>
<feature type="signal peptide" evidence="4">
    <location>
        <begin position="1"/>
        <end position="25"/>
    </location>
</feature>
<evidence type="ECO:0000256" key="1">
    <source>
        <dbReference type="ARBA" id="ARBA00004196"/>
    </source>
</evidence>
<organism evidence="6 7">
    <name type="scientific">Chryseobacterium polytrichastri</name>
    <dbReference type="NCBI Taxonomy" id="1302687"/>
    <lineage>
        <taxon>Bacteria</taxon>
        <taxon>Pseudomonadati</taxon>
        <taxon>Bacteroidota</taxon>
        <taxon>Flavobacteriia</taxon>
        <taxon>Flavobacteriales</taxon>
        <taxon>Weeksellaceae</taxon>
        <taxon>Chryseobacterium group</taxon>
        <taxon>Chryseobacterium</taxon>
    </lineage>
</organism>
<dbReference type="AlphaFoldDB" id="A0A1M6RLH3"/>
<dbReference type="PANTHER" id="PTHR42852">
    <property type="entry name" value="THIOL:DISULFIDE INTERCHANGE PROTEIN DSBE"/>
    <property type="match status" value="1"/>
</dbReference>
<dbReference type="InterPro" id="IPR013766">
    <property type="entry name" value="Thioredoxin_domain"/>
</dbReference>
<dbReference type="PROSITE" id="PS51352">
    <property type="entry name" value="THIOREDOXIN_2"/>
    <property type="match status" value="1"/>
</dbReference>
<keyword evidence="2" id="KW-0201">Cytochrome c-type biogenesis</keyword>
<accession>A0A1M6RLH3</accession>
<dbReference type="InterPro" id="IPR036249">
    <property type="entry name" value="Thioredoxin-like_sf"/>
</dbReference>
<evidence type="ECO:0000256" key="3">
    <source>
        <dbReference type="ARBA" id="ARBA00023284"/>
    </source>
</evidence>
<evidence type="ECO:0000259" key="5">
    <source>
        <dbReference type="PROSITE" id="PS51352"/>
    </source>
</evidence>
<keyword evidence="4" id="KW-0732">Signal</keyword>
<dbReference type="PANTHER" id="PTHR42852:SF13">
    <property type="entry name" value="PROTEIN DIPZ"/>
    <property type="match status" value="1"/>
</dbReference>
<proteinExistence type="predicted"/>
<sequence length="182" mass="20660">MNKFIIQKRNIFILCIALISFGIKANQPSINDFQSPNHSQKVERFTNEDLVFIGENGKKVSLKELKGKVVFVNLWATWCGPCVEEMPTINNLKNKFSDNSNIVFVLLDVEGNIAKSKKFMKGKNYDLPVYIAGKKIPSEYFQGAIPTTLIFNKSGELEANIKGGTDFDRPEVYEFLKKLTEK</sequence>
<keyword evidence="6" id="KW-0413">Isomerase</keyword>
<dbReference type="CDD" id="cd02966">
    <property type="entry name" value="TlpA_like_family"/>
    <property type="match status" value="1"/>
</dbReference>
<evidence type="ECO:0000256" key="4">
    <source>
        <dbReference type="SAM" id="SignalP"/>
    </source>
</evidence>
<dbReference type="InterPro" id="IPR013740">
    <property type="entry name" value="Redoxin"/>
</dbReference>
<feature type="chain" id="PRO_5012364515" evidence="4">
    <location>
        <begin position="26"/>
        <end position="182"/>
    </location>
</feature>
<dbReference type="GO" id="GO:0030313">
    <property type="term" value="C:cell envelope"/>
    <property type="evidence" value="ECO:0007669"/>
    <property type="project" value="UniProtKB-SubCell"/>
</dbReference>
<name>A0A1M6RLH3_9FLAO</name>
<protein>
    <submittedName>
        <fullName evidence="6">Thiol-disulfide isomerase or thioredoxin</fullName>
    </submittedName>
</protein>
<gene>
    <name evidence="6" type="ORF">SAMN05444267_100327</name>
</gene>
<dbReference type="Gene3D" id="3.40.30.10">
    <property type="entry name" value="Glutaredoxin"/>
    <property type="match status" value="1"/>
</dbReference>
<dbReference type="InterPro" id="IPR050553">
    <property type="entry name" value="Thioredoxin_ResA/DsbE_sf"/>
</dbReference>
<dbReference type="InterPro" id="IPR017937">
    <property type="entry name" value="Thioredoxin_CS"/>
</dbReference>
<dbReference type="OrthoDB" id="9815205at2"/>
<dbReference type="RefSeq" id="WP_083546999.1">
    <property type="nucleotide sequence ID" value="NZ_FRAV01000003.1"/>
</dbReference>
<dbReference type="EMBL" id="FRAV01000003">
    <property type="protein sequence ID" value="SHK33208.1"/>
    <property type="molecule type" value="Genomic_DNA"/>
</dbReference>
<feature type="domain" description="Thioredoxin" evidence="5">
    <location>
        <begin position="36"/>
        <end position="181"/>
    </location>
</feature>
<evidence type="ECO:0000313" key="6">
    <source>
        <dbReference type="EMBL" id="SHK33208.1"/>
    </source>
</evidence>
<dbReference type="GO" id="GO:0016853">
    <property type="term" value="F:isomerase activity"/>
    <property type="evidence" value="ECO:0007669"/>
    <property type="project" value="UniProtKB-KW"/>
</dbReference>
<comment type="subcellular location">
    <subcellularLocation>
        <location evidence="1">Cell envelope</location>
    </subcellularLocation>
</comment>
<dbReference type="GO" id="GO:0016491">
    <property type="term" value="F:oxidoreductase activity"/>
    <property type="evidence" value="ECO:0007669"/>
    <property type="project" value="InterPro"/>
</dbReference>
<dbReference type="PROSITE" id="PS00194">
    <property type="entry name" value="THIOREDOXIN_1"/>
    <property type="match status" value="1"/>
</dbReference>
<keyword evidence="7" id="KW-1185">Reference proteome</keyword>
<dbReference type="Pfam" id="PF08534">
    <property type="entry name" value="Redoxin"/>
    <property type="match status" value="1"/>
</dbReference>
<dbReference type="GO" id="GO:0017004">
    <property type="term" value="P:cytochrome complex assembly"/>
    <property type="evidence" value="ECO:0007669"/>
    <property type="project" value="UniProtKB-KW"/>
</dbReference>
<evidence type="ECO:0000256" key="2">
    <source>
        <dbReference type="ARBA" id="ARBA00022748"/>
    </source>
</evidence>
<reference evidence="7" key="1">
    <citation type="submission" date="2016-11" db="EMBL/GenBank/DDBJ databases">
        <authorList>
            <person name="Varghese N."/>
            <person name="Submissions S."/>
        </authorList>
    </citation>
    <scope>NUCLEOTIDE SEQUENCE [LARGE SCALE GENOMIC DNA]</scope>
    <source>
        <strain evidence="7">DSM 26899</strain>
    </source>
</reference>
<dbReference type="SUPFAM" id="SSF52833">
    <property type="entry name" value="Thioredoxin-like"/>
    <property type="match status" value="1"/>
</dbReference>
<dbReference type="Proteomes" id="UP000184364">
    <property type="component" value="Unassembled WGS sequence"/>
</dbReference>